<dbReference type="InterPro" id="IPR024661">
    <property type="entry name" value="RNA_pol_III_Rpc31"/>
</dbReference>
<evidence type="ECO:0000256" key="4">
    <source>
        <dbReference type="ARBA" id="ARBA00022723"/>
    </source>
</evidence>
<comment type="catalytic activity">
    <reaction evidence="8">
        <text>[3Fe-4S](1+)-[protein] + Fe(2+)-[Dph3] = [3Fe-4S](0)-[protein] + Fe(3+)-[Dph3]</text>
        <dbReference type="Rhea" id="RHEA:71235"/>
        <dbReference type="Rhea" id="RHEA-COMP:17996"/>
        <dbReference type="Rhea" id="RHEA-COMP:17997"/>
        <dbReference type="Rhea" id="RHEA-COMP:18002"/>
        <dbReference type="Rhea" id="RHEA-COMP:18003"/>
        <dbReference type="ChEBI" id="CHEBI:29033"/>
        <dbReference type="ChEBI" id="CHEBI:29034"/>
        <dbReference type="ChEBI" id="CHEBI:33751"/>
        <dbReference type="ChEBI" id="CHEBI:47402"/>
        <dbReference type="ChEBI" id="CHEBI:83228"/>
    </reaction>
</comment>
<feature type="compositionally biased region" description="Acidic residues" evidence="11">
    <location>
        <begin position="308"/>
        <end position="326"/>
    </location>
</feature>
<dbReference type="PROSITE" id="PS51074">
    <property type="entry name" value="DPH_MB"/>
    <property type="match status" value="1"/>
</dbReference>
<keyword evidence="4" id="KW-0479">Metal-binding</keyword>
<comment type="similarity">
    <text evidence="3">Belongs to the eukaryotic RPC7 RNA polymerase subunit family.</text>
</comment>
<dbReference type="GO" id="GO:0000428">
    <property type="term" value="C:DNA-directed RNA polymerase complex"/>
    <property type="evidence" value="ECO:0007669"/>
    <property type="project" value="UniProtKB-KW"/>
</dbReference>
<dbReference type="Proteomes" id="UP000325440">
    <property type="component" value="Unassembled WGS sequence"/>
</dbReference>
<dbReference type="GO" id="GO:0005634">
    <property type="term" value="C:nucleus"/>
    <property type="evidence" value="ECO:0007669"/>
    <property type="project" value="UniProtKB-SubCell"/>
</dbReference>
<comment type="catalytic activity">
    <reaction evidence="10">
        <text>2 [3Fe-4S](0)-[protein] + 2 Fe(2+)-[Dph3] + NADH = 2 [4Fe-4S](1+)-[protein] + 2 [Dph3] + NAD(+) + H(+)</text>
        <dbReference type="Rhea" id="RHEA:71239"/>
        <dbReference type="Rhea" id="RHEA-COMP:17997"/>
        <dbReference type="Rhea" id="RHEA-COMP:17998"/>
        <dbReference type="Rhea" id="RHEA-COMP:18001"/>
        <dbReference type="Rhea" id="RHEA-COMP:18002"/>
        <dbReference type="ChEBI" id="CHEBI:15378"/>
        <dbReference type="ChEBI" id="CHEBI:29033"/>
        <dbReference type="ChEBI" id="CHEBI:33723"/>
        <dbReference type="ChEBI" id="CHEBI:47402"/>
        <dbReference type="ChEBI" id="CHEBI:57540"/>
        <dbReference type="ChEBI" id="CHEBI:57945"/>
        <dbReference type="ChEBI" id="CHEBI:83228"/>
    </reaction>
</comment>
<evidence type="ECO:0000256" key="11">
    <source>
        <dbReference type="SAM" id="MobiDB-lite"/>
    </source>
</evidence>
<feature type="region of interest" description="Disordered" evidence="11">
    <location>
        <begin position="71"/>
        <end position="111"/>
    </location>
</feature>
<name>A0A5E4M6W1_9HEMI</name>
<evidence type="ECO:0000256" key="8">
    <source>
        <dbReference type="ARBA" id="ARBA00036267"/>
    </source>
</evidence>
<dbReference type="PANTHER" id="PTHR21454">
    <property type="entry name" value="DPH3 HOMOLOG-RELATED"/>
    <property type="match status" value="1"/>
</dbReference>
<feature type="compositionally biased region" description="Basic and acidic residues" evidence="11">
    <location>
        <begin position="99"/>
        <end position="111"/>
    </location>
</feature>
<dbReference type="SUPFAM" id="SSF144217">
    <property type="entry name" value="CSL zinc finger"/>
    <property type="match status" value="1"/>
</dbReference>
<proteinExistence type="inferred from homology"/>
<dbReference type="InterPro" id="IPR036671">
    <property type="entry name" value="DPH_MB_sf"/>
</dbReference>
<evidence type="ECO:0000256" key="1">
    <source>
        <dbReference type="ARBA" id="ARBA00004123"/>
    </source>
</evidence>
<sequence>MSIYHDEVEIEDFDYDEDDEIYYYPCPCGDRFQITKEELESGETDATCPSCSLVVKVIYDLETLTHKQKITTKTKPLENGRGRGRGGGGGRPHISIGPDKSEPDDPLDFKAPELFPPLRATVIELEEDSEDEDLINFEKNLAKHFHNAASFISKEEYTSPWSYLKSIENHNYFPPSLLPKKKKNTQGEKPLTDNQWIEKLKLDIINHDYLTIQTVVSAKKNKIDDFLCPVNKKKVKIETNSSTSMLINEIVAKELDDDEEIEVDDNEEQKTKEEEIEEEPKDDEEEFESDIDDELDDGTDYNKNYFDNGEDDGNDDDGLDDNDAIY</sequence>
<feature type="compositionally biased region" description="Acidic residues" evidence="11">
    <location>
        <begin position="274"/>
        <end position="299"/>
    </location>
</feature>
<evidence type="ECO:0000256" key="10">
    <source>
        <dbReference type="ARBA" id="ARBA00048125"/>
    </source>
</evidence>
<evidence type="ECO:0000256" key="6">
    <source>
        <dbReference type="ARBA" id="ARBA00023242"/>
    </source>
</evidence>
<evidence type="ECO:0000256" key="3">
    <source>
        <dbReference type="ARBA" id="ARBA00008352"/>
    </source>
</evidence>
<dbReference type="GO" id="GO:0046872">
    <property type="term" value="F:metal ion binding"/>
    <property type="evidence" value="ECO:0007669"/>
    <property type="project" value="UniProtKB-KW"/>
</dbReference>
<gene>
    <name evidence="13" type="ORF">CINCED_3A020236</name>
</gene>
<keyword evidence="6" id="KW-0539">Nucleus</keyword>
<dbReference type="Pfam" id="PF11705">
    <property type="entry name" value="RNA_pol_3_Rpc31"/>
    <property type="match status" value="1"/>
</dbReference>
<reference evidence="13 14" key="1">
    <citation type="submission" date="2019-08" db="EMBL/GenBank/DDBJ databases">
        <authorList>
            <person name="Alioto T."/>
            <person name="Alioto T."/>
            <person name="Gomez Garrido J."/>
        </authorList>
    </citation>
    <scope>NUCLEOTIDE SEQUENCE [LARGE SCALE GENOMIC DNA]</scope>
</reference>
<dbReference type="Gene3D" id="3.10.660.10">
    <property type="entry name" value="DPH Zinc finger"/>
    <property type="match status" value="1"/>
</dbReference>
<dbReference type="GO" id="GO:0017183">
    <property type="term" value="P:protein histidyl modification to diphthamide"/>
    <property type="evidence" value="ECO:0007669"/>
    <property type="project" value="InterPro"/>
</dbReference>
<evidence type="ECO:0000256" key="9">
    <source>
        <dbReference type="ARBA" id="ARBA00041070"/>
    </source>
</evidence>
<feature type="compositionally biased region" description="Acidic residues" evidence="11">
    <location>
        <begin position="256"/>
        <end position="267"/>
    </location>
</feature>
<comment type="similarity">
    <text evidence="7">Belongs to the DPH3 family.</text>
</comment>
<keyword evidence="14" id="KW-1185">Reference proteome</keyword>
<dbReference type="EMBL" id="CABPRJ010000060">
    <property type="protein sequence ID" value="VVC27095.1"/>
    <property type="molecule type" value="Genomic_DNA"/>
</dbReference>
<accession>A0A5E4M6W1</accession>
<keyword evidence="13" id="KW-0804">Transcription</keyword>
<dbReference type="PANTHER" id="PTHR21454:SF31">
    <property type="entry name" value="DIPHTHAMIDE BIOSYNTHESIS PROTEIN 3"/>
    <property type="match status" value="1"/>
</dbReference>
<dbReference type="AlphaFoldDB" id="A0A5E4M6W1"/>
<feature type="domain" description="DPH-type MB" evidence="12">
    <location>
        <begin position="4"/>
        <end position="60"/>
    </location>
</feature>
<comment type="pathway">
    <text evidence="2">Protein modification; peptidyl-diphthamide biosynthesis.</text>
</comment>
<dbReference type="InterPro" id="IPR007872">
    <property type="entry name" value="DPH_MB_dom"/>
</dbReference>
<evidence type="ECO:0000256" key="2">
    <source>
        <dbReference type="ARBA" id="ARBA00005156"/>
    </source>
</evidence>
<dbReference type="InterPro" id="IPR044248">
    <property type="entry name" value="DPH3/4-like"/>
</dbReference>
<keyword evidence="5" id="KW-0408">Iron</keyword>
<dbReference type="GO" id="GO:0006383">
    <property type="term" value="P:transcription by RNA polymerase III"/>
    <property type="evidence" value="ECO:0007669"/>
    <property type="project" value="InterPro"/>
</dbReference>
<evidence type="ECO:0000313" key="14">
    <source>
        <dbReference type="Proteomes" id="UP000325440"/>
    </source>
</evidence>
<evidence type="ECO:0000313" key="13">
    <source>
        <dbReference type="EMBL" id="VVC27095.1"/>
    </source>
</evidence>
<evidence type="ECO:0000256" key="5">
    <source>
        <dbReference type="ARBA" id="ARBA00023004"/>
    </source>
</evidence>
<protein>
    <recommendedName>
        <fullName evidence="9">Diphthamide biosynthesis protein 3</fullName>
    </recommendedName>
</protein>
<dbReference type="OrthoDB" id="6626958at2759"/>
<keyword evidence="13" id="KW-0240">DNA-directed RNA polymerase</keyword>
<evidence type="ECO:0000256" key="7">
    <source>
        <dbReference type="ARBA" id="ARBA00024032"/>
    </source>
</evidence>
<organism evidence="13 14">
    <name type="scientific">Cinara cedri</name>
    <dbReference type="NCBI Taxonomy" id="506608"/>
    <lineage>
        <taxon>Eukaryota</taxon>
        <taxon>Metazoa</taxon>
        <taxon>Ecdysozoa</taxon>
        <taxon>Arthropoda</taxon>
        <taxon>Hexapoda</taxon>
        <taxon>Insecta</taxon>
        <taxon>Pterygota</taxon>
        <taxon>Neoptera</taxon>
        <taxon>Paraneoptera</taxon>
        <taxon>Hemiptera</taxon>
        <taxon>Sternorrhyncha</taxon>
        <taxon>Aphidomorpha</taxon>
        <taxon>Aphidoidea</taxon>
        <taxon>Aphididae</taxon>
        <taxon>Lachninae</taxon>
        <taxon>Cinara</taxon>
    </lineage>
</organism>
<evidence type="ECO:0000259" key="12">
    <source>
        <dbReference type="PROSITE" id="PS51074"/>
    </source>
</evidence>
<dbReference type="Pfam" id="PF05207">
    <property type="entry name" value="Zn_ribbon_CSL"/>
    <property type="match status" value="1"/>
</dbReference>
<feature type="region of interest" description="Disordered" evidence="11">
    <location>
        <begin position="256"/>
        <end position="326"/>
    </location>
</feature>
<dbReference type="FunFam" id="3.10.660.10:FF:000001">
    <property type="entry name" value="Diphthamide biosynthesis 3"/>
    <property type="match status" value="1"/>
</dbReference>
<comment type="subcellular location">
    <subcellularLocation>
        <location evidence="1">Nucleus</location>
    </subcellularLocation>
</comment>